<accession>A0A521CA04</accession>
<dbReference type="AlphaFoldDB" id="A0A521CA04"/>
<dbReference type="EMBL" id="FXSZ01000003">
    <property type="protein sequence ID" value="SMO56302.1"/>
    <property type="molecule type" value="Genomic_DNA"/>
</dbReference>
<proteinExistence type="predicted"/>
<dbReference type="InterPro" id="IPR032299">
    <property type="entry name" value="DUF4843"/>
</dbReference>
<dbReference type="Pfam" id="PF16132">
    <property type="entry name" value="DUF4843"/>
    <property type="match status" value="1"/>
</dbReference>
<name>A0A521CA04_9SPHI</name>
<gene>
    <name evidence="1" type="ORF">SAMN06265350_103349</name>
</gene>
<reference evidence="1 2" key="1">
    <citation type="submission" date="2017-05" db="EMBL/GenBank/DDBJ databases">
        <authorList>
            <person name="Varghese N."/>
            <person name="Submissions S."/>
        </authorList>
    </citation>
    <scope>NUCLEOTIDE SEQUENCE [LARGE SCALE GENOMIC DNA]</scope>
    <source>
        <strain evidence="1 2">DSM 21342</strain>
    </source>
</reference>
<dbReference type="OrthoDB" id="1096291at2"/>
<evidence type="ECO:0000313" key="2">
    <source>
        <dbReference type="Proteomes" id="UP000315971"/>
    </source>
</evidence>
<keyword evidence="2" id="KW-1185">Reference proteome</keyword>
<dbReference type="RefSeq" id="WP_142602806.1">
    <property type="nucleotide sequence ID" value="NZ_FXSZ01000003.1"/>
</dbReference>
<dbReference type="Proteomes" id="UP000315971">
    <property type="component" value="Unassembled WGS sequence"/>
</dbReference>
<dbReference type="PROSITE" id="PS51257">
    <property type="entry name" value="PROKAR_LIPOPROTEIN"/>
    <property type="match status" value="1"/>
</dbReference>
<organism evidence="1 2">
    <name type="scientific">Solitalea koreensis</name>
    <dbReference type="NCBI Taxonomy" id="543615"/>
    <lineage>
        <taxon>Bacteria</taxon>
        <taxon>Pseudomonadati</taxon>
        <taxon>Bacteroidota</taxon>
        <taxon>Sphingobacteriia</taxon>
        <taxon>Sphingobacteriales</taxon>
        <taxon>Sphingobacteriaceae</taxon>
        <taxon>Solitalea</taxon>
    </lineage>
</organism>
<sequence length="249" mass="28124">MKKLLYQLSALLFVGSLISCEKDLMTYEGESNVYFEEAGGAMDVRLAKDSTGFSFAPIINKDSVVKVVISTVGTPVNYDREYKMEIDPSSTAVLGTHFEFPADQKFVIKKNAIHDTVRVRLIRTPDMLDKELNIIFNLVPNENFNTLFKQRLNSQNKPVSCITKKLMVTDGLLKPRNWSINYFGNFTKTKMFLVCELCGVTPLYMDTMSTAEGLFYARTTQRYLNEQAAKGNIIKDEDGKNMVMGSNAQ</sequence>
<protein>
    <recommendedName>
        <fullName evidence="3">DUF4843 domain-containing protein</fullName>
    </recommendedName>
</protein>
<evidence type="ECO:0008006" key="3">
    <source>
        <dbReference type="Google" id="ProtNLM"/>
    </source>
</evidence>
<evidence type="ECO:0000313" key="1">
    <source>
        <dbReference type="EMBL" id="SMO56302.1"/>
    </source>
</evidence>